<keyword evidence="2" id="KW-0732">Signal</keyword>
<evidence type="ECO:0000256" key="1">
    <source>
        <dbReference type="SAM" id="MobiDB-lite"/>
    </source>
</evidence>
<reference evidence="3 4" key="1">
    <citation type="submission" date="2015-02" db="EMBL/GenBank/DDBJ databases">
        <title>Draft genome sequences of ten Microbacterium spp. with emphasis on heavy metal contaminated environments.</title>
        <authorList>
            <person name="Corretto E."/>
        </authorList>
    </citation>
    <scope>NUCLEOTIDE SEQUENCE [LARGE SCALE GENOMIC DNA]</scope>
    <source>
        <strain evidence="3 4">DSM 12966</strain>
    </source>
</reference>
<comment type="caution">
    <text evidence="3">The sequence shown here is derived from an EMBL/GenBank/DDBJ whole genome shotgun (WGS) entry which is preliminary data.</text>
</comment>
<evidence type="ECO:0000256" key="2">
    <source>
        <dbReference type="SAM" id="SignalP"/>
    </source>
</evidence>
<organism evidence="3 4">
    <name type="scientific">Microbacterium foliorum</name>
    <dbReference type="NCBI Taxonomy" id="104336"/>
    <lineage>
        <taxon>Bacteria</taxon>
        <taxon>Bacillati</taxon>
        <taxon>Actinomycetota</taxon>
        <taxon>Actinomycetes</taxon>
        <taxon>Micrococcales</taxon>
        <taxon>Microbacteriaceae</taxon>
        <taxon>Microbacterium</taxon>
    </lineage>
</organism>
<dbReference type="KEGG" id="mfol:DXT68_01425"/>
<feature type="region of interest" description="Disordered" evidence="1">
    <location>
        <begin position="62"/>
        <end position="83"/>
    </location>
</feature>
<dbReference type="RefSeq" id="WP_052677755.1">
    <property type="nucleotide sequence ID" value="NZ_CP031425.1"/>
</dbReference>
<dbReference type="PATRIC" id="fig|104336.4.peg.2186"/>
<dbReference type="AlphaFoldDB" id="A0A0F0KHD0"/>
<gene>
    <name evidence="3" type="ORF">RN50_02142</name>
</gene>
<proteinExistence type="predicted"/>
<accession>A0A0F0KHD0</accession>
<sequence>MSTSRRNLLRPFLAAAAAAITLLPLTACSVVNQSFGDAWSVTYQVVVDRPQDVELTEVAVEGAEKRGASPEVTDLGSQTALASSGGEGALWEREVIVLAGDDARVSATPPSGSIATCRVMIDGTREIATATSEAPGEPVTCKVVTPAFD</sequence>
<feature type="chain" id="PRO_5039626405" evidence="2">
    <location>
        <begin position="30"/>
        <end position="149"/>
    </location>
</feature>
<feature type="signal peptide" evidence="2">
    <location>
        <begin position="1"/>
        <end position="29"/>
    </location>
</feature>
<dbReference type="PROSITE" id="PS51318">
    <property type="entry name" value="TAT"/>
    <property type="match status" value="1"/>
</dbReference>
<protein>
    <submittedName>
        <fullName evidence="3">Uncharacterized protein</fullName>
    </submittedName>
</protein>
<evidence type="ECO:0000313" key="3">
    <source>
        <dbReference type="EMBL" id="KJL20297.1"/>
    </source>
</evidence>
<dbReference type="Proteomes" id="UP000033572">
    <property type="component" value="Unassembled WGS sequence"/>
</dbReference>
<dbReference type="InterPro" id="IPR006311">
    <property type="entry name" value="TAT_signal"/>
</dbReference>
<keyword evidence="4" id="KW-1185">Reference proteome</keyword>
<evidence type="ECO:0000313" key="4">
    <source>
        <dbReference type="Proteomes" id="UP000033572"/>
    </source>
</evidence>
<dbReference type="EMBL" id="JYIU01000043">
    <property type="protein sequence ID" value="KJL20297.1"/>
    <property type="molecule type" value="Genomic_DNA"/>
</dbReference>
<dbReference type="GeneID" id="94443042"/>
<name>A0A0F0KHD0_9MICO</name>